<evidence type="ECO:0000313" key="2">
    <source>
        <dbReference type="Proteomes" id="UP000814140"/>
    </source>
</evidence>
<sequence>MHADAASDPTKFWWTLELTKERTVSHILLSASTPWDEVQARVEDWGVSVVSINTTYAADVKAFFVNKIVTDRLSWAAMNARMQSAAPSSAVASAGVFQLGMLRTSGLDKPVGVPRELEIDIDTRRRKR</sequence>
<keyword evidence="2" id="KW-1185">Reference proteome</keyword>
<organism evidence="1 2">
    <name type="scientific">Artomyces pyxidatus</name>
    <dbReference type="NCBI Taxonomy" id="48021"/>
    <lineage>
        <taxon>Eukaryota</taxon>
        <taxon>Fungi</taxon>
        <taxon>Dikarya</taxon>
        <taxon>Basidiomycota</taxon>
        <taxon>Agaricomycotina</taxon>
        <taxon>Agaricomycetes</taxon>
        <taxon>Russulales</taxon>
        <taxon>Auriscalpiaceae</taxon>
        <taxon>Artomyces</taxon>
    </lineage>
</organism>
<evidence type="ECO:0000313" key="1">
    <source>
        <dbReference type="EMBL" id="KAI0061366.1"/>
    </source>
</evidence>
<dbReference type="EMBL" id="MU277213">
    <property type="protein sequence ID" value="KAI0061366.1"/>
    <property type="molecule type" value="Genomic_DNA"/>
</dbReference>
<name>A0ACB8SZS5_9AGAM</name>
<dbReference type="Proteomes" id="UP000814140">
    <property type="component" value="Unassembled WGS sequence"/>
</dbReference>
<protein>
    <submittedName>
        <fullName evidence="1">Uncharacterized protein</fullName>
    </submittedName>
</protein>
<reference evidence="1" key="1">
    <citation type="submission" date="2021-03" db="EMBL/GenBank/DDBJ databases">
        <authorList>
            <consortium name="DOE Joint Genome Institute"/>
            <person name="Ahrendt S."/>
            <person name="Looney B.P."/>
            <person name="Miyauchi S."/>
            <person name="Morin E."/>
            <person name="Drula E."/>
            <person name="Courty P.E."/>
            <person name="Chicoki N."/>
            <person name="Fauchery L."/>
            <person name="Kohler A."/>
            <person name="Kuo A."/>
            <person name="Labutti K."/>
            <person name="Pangilinan J."/>
            <person name="Lipzen A."/>
            <person name="Riley R."/>
            <person name="Andreopoulos W."/>
            <person name="He G."/>
            <person name="Johnson J."/>
            <person name="Barry K.W."/>
            <person name="Grigoriev I.V."/>
            <person name="Nagy L."/>
            <person name="Hibbett D."/>
            <person name="Henrissat B."/>
            <person name="Matheny P.B."/>
            <person name="Labbe J."/>
            <person name="Martin F."/>
        </authorList>
    </citation>
    <scope>NUCLEOTIDE SEQUENCE</scope>
    <source>
        <strain evidence="1">HHB10654</strain>
    </source>
</reference>
<comment type="caution">
    <text evidence="1">The sequence shown here is derived from an EMBL/GenBank/DDBJ whole genome shotgun (WGS) entry which is preliminary data.</text>
</comment>
<accession>A0ACB8SZS5</accession>
<gene>
    <name evidence="1" type="ORF">BV25DRAFT_1839122</name>
</gene>
<reference evidence="1" key="2">
    <citation type="journal article" date="2022" name="New Phytol.">
        <title>Evolutionary transition to the ectomycorrhizal habit in the genomes of a hyperdiverse lineage of mushroom-forming fungi.</title>
        <authorList>
            <person name="Looney B."/>
            <person name="Miyauchi S."/>
            <person name="Morin E."/>
            <person name="Drula E."/>
            <person name="Courty P.E."/>
            <person name="Kohler A."/>
            <person name="Kuo A."/>
            <person name="LaButti K."/>
            <person name="Pangilinan J."/>
            <person name="Lipzen A."/>
            <person name="Riley R."/>
            <person name="Andreopoulos W."/>
            <person name="He G."/>
            <person name="Johnson J."/>
            <person name="Nolan M."/>
            <person name="Tritt A."/>
            <person name="Barry K.W."/>
            <person name="Grigoriev I.V."/>
            <person name="Nagy L.G."/>
            <person name="Hibbett D."/>
            <person name="Henrissat B."/>
            <person name="Matheny P.B."/>
            <person name="Labbe J."/>
            <person name="Martin F.M."/>
        </authorList>
    </citation>
    <scope>NUCLEOTIDE SEQUENCE</scope>
    <source>
        <strain evidence="1">HHB10654</strain>
    </source>
</reference>
<proteinExistence type="predicted"/>